<dbReference type="InterPro" id="IPR036985">
    <property type="entry name" value="Transglutaminase-like_sf"/>
</dbReference>
<dbReference type="Gene3D" id="3.90.260.10">
    <property type="entry name" value="Transglutaminase-like"/>
    <property type="match status" value="1"/>
</dbReference>
<feature type="region of interest" description="Disordered" evidence="2">
    <location>
        <begin position="26"/>
        <end position="48"/>
    </location>
</feature>
<proteinExistence type="inferred from homology"/>
<dbReference type="PANTHER" id="PTHR11590">
    <property type="entry name" value="PROTEIN-GLUTAMINE GAMMA-GLUTAMYLTRANSFERASE"/>
    <property type="match status" value="1"/>
</dbReference>
<name>A0A7R9GTN7_TIMCR</name>
<comment type="similarity">
    <text evidence="1">Belongs to the transglutaminase superfamily. Transglutaminase family.</text>
</comment>
<accession>A0A7R9GTN7</accession>
<dbReference type="InterPro" id="IPR014756">
    <property type="entry name" value="Ig_E-set"/>
</dbReference>
<feature type="domain" description="Transglutaminase N-terminal" evidence="3">
    <location>
        <begin position="59"/>
        <end position="188"/>
    </location>
</feature>
<gene>
    <name evidence="4" type="ORF">TCEB3V08_LOCUS2401</name>
</gene>
<dbReference type="InterPro" id="IPR001102">
    <property type="entry name" value="Transglutaminase_N"/>
</dbReference>
<dbReference type="SUPFAM" id="SSF54001">
    <property type="entry name" value="Cysteine proteinases"/>
    <property type="match status" value="2"/>
</dbReference>
<evidence type="ECO:0000313" key="4">
    <source>
        <dbReference type="EMBL" id="CAD7394476.1"/>
    </source>
</evidence>
<protein>
    <recommendedName>
        <fullName evidence="3">Transglutaminase N-terminal domain-containing protein</fullName>
    </recommendedName>
</protein>
<evidence type="ECO:0000256" key="1">
    <source>
        <dbReference type="ARBA" id="ARBA00005968"/>
    </source>
</evidence>
<dbReference type="GO" id="GO:0003810">
    <property type="term" value="F:protein-glutamine gamma-glutamyltransferase activity"/>
    <property type="evidence" value="ECO:0007669"/>
    <property type="project" value="TreeGrafter"/>
</dbReference>
<organism evidence="4">
    <name type="scientific">Timema cristinae</name>
    <name type="common">Walking stick</name>
    <dbReference type="NCBI Taxonomy" id="61476"/>
    <lineage>
        <taxon>Eukaryota</taxon>
        <taxon>Metazoa</taxon>
        <taxon>Ecdysozoa</taxon>
        <taxon>Arthropoda</taxon>
        <taxon>Hexapoda</taxon>
        <taxon>Insecta</taxon>
        <taxon>Pterygota</taxon>
        <taxon>Neoptera</taxon>
        <taxon>Polyneoptera</taxon>
        <taxon>Phasmatodea</taxon>
        <taxon>Timematodea</taxon>
        <taxon>Timematoidea</taxon>
        <taxon>Timematidae</taxon>
        <taxon>Timema</taxon>
    </lineage>
</organism>
<dbReference type="InterPro" id="IPR050779">
    <property type="entry name" value="Transglutaminase"/>
</dbReference>
<dbReference type="Gene3D" id="2.60.40.10">
    <property type="entry name" value="Immunoglobulins"/>
    <property type="match status" value="1"/>
</dbReference>
<dbReference type="SUPFAM" id="SSF81296">
    <property type="entry name" value="E set domains"/>
    <property type="match status" value="1"/>
</dbReference>
<dbReference type="EMBL" id="OC316978">
    <property type="protein sequence ID" value="CAD7394476.1"/>
    <property type="molecule type" value="Genomic_DNA"/>
</dbReference>
<dbReference type="Pfam" id="PF00868">
    <property type="entry name" value="Transglut_N"/>
    <property type="match status" value="1"/>
</dbReference>
<evidence type="ECO:0000259" key="3">
    <source>
        <dbReference type="Pfam" id="PF00868"/>
    </source>
</evidence>
<reference evidence="4" key="1">
    <citation type="submission" date="2020-11" db="EMBL/GenBank/DDBJ databases">
        <authorList>
            <person name="Tran Van P."/>
        </authorList>
    </citation>
    <scope>NUCLEOTIDE SEQUENCE</scope>
</reference>
<dbReference type="InterPro" id="IPR038765">
    <property type="entry name" value="Papain-like_cys_pep_sf"/>
</dbReference>
<dbReference type="PANTHER" id="PTHR11590:SF40">
    <property type="entry name" value="HEMOCYTE PROTEIN-GLUTAMINE GAMMA-GLUTAMYLTRANSFERASE-LIKE PROTEIN"/>
    <property type="match status" value="1"/>
</dbReference>
<dbReference type="InterPro" id="IPR013783">
    <property type="entry name" value="Ig-like_fold"/>
</dbReference>
<evidence type="ECO:0000256" key="2">
    <source>
        <dbReference type="SAM" id="MobiDB-lite"/>
    </source>
</evidence>
<sequence>MSKRPKDDYYERYVDRMMTRFNEDYHRRVRGHVPSDPESEEETDKLARSQSLKPLKVSEVDTHPAKNSKENHTELYEIVHGYKPTAVLRRGFSFVLTLKFDREYEITKDIIKIKFGIGPYCVRRKNTLVCFVVTDKRRIELCSHIWDYKVIERKDKTLSLMVLLQREMITVHISVSAPVGRWILMVETYHVQLEGTRNVTEKTDLYILFNPWHKDESVGAGMPPEGLEEYLLKDTGKVWRGTADSPVGRPWVFGQFHHVVLPAITLLLAKFDMPCDIRGDPIELVRALSSIISAPANYAGTKLQFVAHFPTHPFPPTQKLTLFSRPIQHESDALDHSATEEDHRLLTVQINARIGPTLMENRWASDYSGGKDPASWTGSVAIFETYLRTGRPVKYGQCWVVSALVVTAQHTLSKKKLPSTITPEPALREQQCSLYLAVPPSSPSPPMCACAKQSNTKSLAL</sequence>
<dbReference type="AlphaFoldDB" id="A0A7R9GTN7"/>